<dbReference type="Proteomes" id="UP000219514">
    <property type="component" value="Unassembled WGS sequence"/>
</dbReference>
<proteinExistence type="predicted"/>
<dbReference type="EMBL" id="OBDO01000012">
    <property type="protein sequence ID" value="SNX98831.1"/>
    <property type="molecule type" value="Genomic_DNA"/>
</dbReference>
<sequence length="407" mass="42897">MEPGEGRLDVARVRGLFPGLSDGFVHADGPAGALLPESVVLAVAQAMRVPVADRGGVFPSSARAEGLVASARAAVADLVGGVPAGVVLGASMTALTYTMARTLARTWRPGDEIVVSRLDHDANIRPWVQLAEHHGVVVRWAEVDIETGELPAWQYEELLTDRTRLVALTAASSALGTRPDVAAIAQRAHAAGALVYVDGVHAAAHALLDVGALGADFLAVAADKWCGPHVGAVVADPALLDELHPEKLAPVPDRVPDRFESGTPPFELLAGVTAAVEHLAGLSDQATGSRRERLRTSMAAVAEYEGGLFSWLDQAMRAMRHVQVLGSAADTTPTLSFTIAGMRPRQVAVELARRGICAWDGDFYARELFDALGVNEEGGAVQLGLMHYNTADEVGYLVDSVASLRPR</sequence>
<evidence type="ECO:0000313" key="3">
    <source>
        <dbReference type="Proteomes" id="UP000219514"/>
    </source>
</evidence>
<dbReference type="AlphaFoldDB" id="A0A285ELH3"/>
<dbReference type="PANTHER" id="PTHR43586:SF21">
    <property type="entry name" value="PYRIDOXAL PHOSPHATE (PLP)-DEPENDENT ASPARTATE AMINOTRANSFERASE SUPERFAMILY"/>
    <property type="match status" value="1"/>
</dbReference>
<dbReference type="InterPro" id="IPR015422">
    <property type="entry name" value="PyrdxlP-dep_Trfase_small"/>
</dbReference>
<keyword evidence="3" id="KW-1185">Reference proteome</keyword>
<dbReference type="SUPFAM" id="SSF53383">
    <property type="entry name" value="PLP-dependent transferases"/>
    <property type="match status" value="1"/>
</dbReference>
<evidence type="ECO:0000313" key="2">
    <source>
        <dbReference type="EMBL" id="SNX98831.1"/>
    </source>
</evidence>
<dbReference type="Pfam" id="PF00266">
    <property type="entry name" value="Aminotran_5"/>
    <property type="match status" value="1"/>
</dbReference>
<dbReference type="InterPro" id="IPR011340">
    <property type="entry name" value="Cys_dSase-rel"/>
</dbReference>
<feature type="domain" description="Aminotransferase class V" evidence="1">
    <location>
        <begin position="27"/>
        <end position="397"/>
    </location>
</feature>
<dbReference type="PANTHER" id="PTHR43586">
    <property type="entry name" value="CYSTEINE DESULFURASE"/>
    <property type="match status" value="1"/>
</dbReference>
<organism evidence="2 3">
    <name type="scientific">Geodermatophilus sabuli</name>
    <dbReference type="NCBI Taxonomy" id="1564158"/>
    <lineage>
        <taxon>Bacteria</taxon>
        <taxon>Bacillati</taxon>
        <taxon>Actinomycetota</taxon>
        <taxon>Actinomycetes</taxon>
        <taxon>Geodermatophilales</taxon>
        <taxon>Geodermatophilaceae</taxon>
        <taxon>Geodermatophilus</taxon>
    </lineage>
</organism>
<dbReference type="InterPro" id="IPR015424">
    <property type="entry name" value="PyrdxlP-dep_Trfase"/>
</dbReference>
<dbReference type="Gene3D" id="3.90.1150.10">
    <property type="entry name" value="Aspartate Aminotransferase, domain 1"/>
    <property type="match status" value="1"/>
</dbReference>
<name>A0A285ELH3_9ACTN</name>
<protein>
    <submittedName>
        <fullName evidence="2">Cysteine desulfurase family protein, VC1184 subfamily</fullName>
    </submittedName>
</protein>
<dbReference type="InterPro" id="IPR015421">
    <property type="entry name" value="PyrdxlP-dep_Trfase_major"/>
</dbReference>
<dbReference type="NCBIfam" id="TIGR01976">
    <property type="entry name" value="am_tr_V_VC1184"/>
    <property type="match status" value="1"/>
</dbReference>
<dbReference type="InterPro" id="IPR000192">
    <property type="entry name" value="Aminotrans_V_dom"/>
</dbReference>
<reference evidence="2 3" key="1">
    <citation type="submission" date="2017-09" db="EMBL/GenBank/DDBJ databases">
        <authorList>
            <person name="Ehlers B."/>
            <person name="Leendertz F.H."/>
        </authorList>
    </citation>
    <scope>NUCLEOTIDE SEQUENCE [LARGE SCALE GENOMIC DNA]</scope>
    <source>
        <strain evidence="2 3">DSM 46844</strain>
    </source>
</reference>
<dbReference type="Gene3D" id="3.40.640.10">
    <property type="entry name" value="Type I PLP-dependent aspartate aminotransferase-like (Major domain)"/>
    <property type="match status" value="1"/>
</dbReference>
<accession>A0A285ELH3</accession>
<dbReference type="OrthoDB" id="7592443at2"/>
<evidence type="ECO:0000259" key="1">
    <source>
        <dbReference type="Pfam" id="PF00266"/>
    </source>
</evidence>
<gene>
    <name evidence="2" type="ORF">SAMN06893097_112127</name>
</gene>
<dbReference type="RefSeq" id="WP_097208740.1">
    <property type="nucleotide sequence ID" value="NZ_JACHXB010000008.1"/>
</dbReference>